<evidence type="ECO:0000313" key="10">
    <source>
        <dbReference type="WBParaSite" id="TMUE_3000013646.1"/>
    </source>
</evidence>
<dbReference type="PANTHER" id="PTHR43807:SF20">
    <property type="entry name" value="FI04487P"/>
    <property type="match status" value="1"/>
</dbReference>
<dbReference type="Gene3D" id="3.90.1150.10">
    <property type="entry name" value="Aspartate Aminotransferase, domain 1"/>
    <property type="match status" value="1"/>
</dbReference>
<name>A0A5S6R1W9_TRIMR</name>
<dbReference type="PANTHER" id="PTHR43807">
    <property type="entry name" value="FI04487P"/>
    <property type="match status" value="1"/>
</dbReference>
<evidence type="ECO:0000256" key="7">
    <source>
        <dbReference type="ARBA" id="ARBA00024016"/>
    </source>
</evidence>
<dbReference type="GO" id="GO:0005739">
    <property type="term" value="C:mitochondrion"/>
    <property type="evidence" value="ECO:0007669"/>
    <property type="project" value="TreeGrafter"/>
</dbReference>
<dbReference type="GO" id="GO:0030170">
    <property type="term" value="F:pyridoxal phosphate binding"/>
    <property type="evidence" value="ECO:0007669"/>
    <property type="project" value="InterPro"/>
</dbReference>
<dbReference type="InterPro" id="IPR015424">
    <property type="entry name" value="PyrdxlP-dep_Trfase"/>
</dbReference>
<evidence type="ECO:0000256" key="4">
    <source>
        <dbReference type="ARBA" id="ARBA00022576"/>
    </source>
</evidence>
<dbReference type="FunFam" id="3.90.1150.10:FF:000021">
    <property type="entry name" value="Kynurenine--oxoglutarate transaminase 3"/>
    <property type="match status" value="1"/>
</dbReference>
<reference evidence="9" key="2">
    <citation type="submission" date="2014-03" db="EMBL/GenBank/DDBJ databases">
        <title>The whipworm genome and dual-species transcriptomics of an intimate host-pathogen interaction.</title>
        <authorList>
            <person name="Foth B.J."/>
            <person name="Tsai I.J."/>
            <person name="Reid A.J."/>
            <person name="Bancroft A.J."/>
            <person name="Nichol S."/>
            <person name="Tracey A."/>
            <person name="Holroyd N."/>
            <person name="Cotton J.A."/>
            <person name="Stanley E.J."/>
            <person name="Zarowiecki M."/>
            <person name="Liu J.Z."/>
            <person name="Huckvale T."/>
            <person name="Cooper P.J."/>
            <person name="Grencis R.K."/>
            <person name="Berriman M."/>
        </authorList>
    </citation>
    <scope>NUCLEOTIDE SEQUENCE [LARGE SCALE GENOMIC DNA]</scope>
    <source>
        <strain evidence="9">Edinburgh</strain>
    </source>
</reference>
<dbReference type="InterPro" id="IPR051326">
    <property type="entry name" value="Kynurenine-oxoglutarate_AT"/>
</dbReference>
<dbReference type="FunFam" id="3.40.640.10:FF:000024">
    <property type="entry name" value="Kynurenine--oxoglutarate transaminase 3"/>
    <property type="match status" value="1"/>
</dbReference>
<protein>
    <submittedName>
        <fullName evidence="10 11">Aminotran_1_2 domain-containing protein</fullName>
    </submittedName>
</protein>
<dbReference type="SUPFAM" id="SSF53383">
    <property type="entry name" value="PLP-dependent transferases"/>
    <property type="match status" value="1"/>
</dbReference>
<evidence type="ECO:0000256" key="6">
    <source>
        <dbReference type="ARBA" id="ARBA00022898"/>
    </source>
</evidence>
<evidence type="ECO:0000256" key="3">
    <source>
        <dbReference type="ARBA" id="ARBA00011738"/>
    </source>
</evidence>
<evidence type="ECO:0000259" key="8">
    <source>
        <dbReference type="Pfam" id="PF00155"/>
    </source>
</evidence>
<accession>A0A5S6R1W9</accession>
<keyword evidence="9" id="KW-1185">Reference proteome</keyword>
<proteinExistence type="inferred from homology"/>
<sequence>MTDVVTADRLKGNEENVWVEFVGLVMKYQALNLGQGFTDFRPPSVFTDELSKVALSSDYRLNQYTRGFGYVPLVEVLAKFYSSLLGHRVDPMNEVLITGGAYQALFYSAFAFINSGDEAIIIEPYFDCYEPQVRMAGGKPVFIPLRLRTKKGACVTSGDYVLDMEELESIVTERTKLLYLNNPMNPMGKVFTRRELEAIADVVRRHNLVVVSDEVYEWLVYDNSEMIRFASLPGMWDRTITIGSVGKTFSLTGWKTGWAICPSHLMLPLRGMHQNCVYTCNTAIQAAVANCFENQLKLFPTQDCYFLEMPRILQPKRDLLAEILLEGNFEPVIPEGGYFMVADYKNLNHHIDCASSAEPADYLFVKWLCREKKLGLIPMSAFFSKEHKFMGEDFVRFCFFKEDDTLNSARSIIKTLQ</sequence>
<dbReference type="CDD" id="cd00609">
    <property type="entry name" value="AAT_like"/>
    <property type="match status" value="1"/>
</dbReference>
<keyword evidence="5" id="KW-0808">Transferase</keyword>
<feature type="domain" description="Aminotransferase class I/classII large" evidence="8">
    <location>
        <begin position="31"/>
        <end position="401"/>
    </location>
</feature>
<evidence type="ECO:0000256" key="2">
    <source>
        <dbReference type="ARBA" id="ARBA00007441"/>
    </source>
</evidence>
<dbReference type="WBParaSite" id="TMUE_3000013646.1">
    <property type="protein sequence ID" value="TMUE_3000013646.1"/>
    <property type="gene ID" value="WBGene00288292"/>
</dbReference>
<reference evidence="9" key="1">
    <citation type="submission" date="2013-11" db="EMBL/GenBank/DDBJ databases">
        <authorList>
            <person name="Aslett M."/>
        </authorList>
    </citation>
    <scope>NUCLEOTIDE SEQUENCE [LARGE SCALE GENOMIC DNA]</scope>
    <source>
        <strain evidence="9">Edinburgh</strain>
    </source>
</reference>
<comment type="pathway">
    <text evidence="7">Amino-acid degradation; L-kynurenine degradation; kynurenate from L-kynurenine: step 1/2.</text>
</comment>
<organism evidence="9 10">
    <name type="scientific">Trichuris muris</name>
    <name type="common">Mouse whipworm</name>
    <dbReference type="NCBI Taxonomy" id="70415"/>
    <lineage>
        <taxon>Eukaryota</taxon>
        <taxon>Metazoa</taxon>
        <taxon>Ecdysozoa</taxon>
        <taxon>Nematoda</taxon>
        <taxon>Enoplea</taxon>
        <taxon>Dorylaimia</taxon>
        <taxon>Trichinellida</taxon>
        <taxon>Trichuridae</taxon>
        <taxon>Trichuris</taxon>
    </lineage>
</organism>
<dbReference type="InterPro" id="IPR004839">
    <property type="entry name" value="Aminotransferase_I/II_large"/>
</dbReference>
<evidence type="ECO:0000313" key="11">
    <source>
        <dbReference type="WBParaSite" id="TMUE_3000013646.2"/>
    </source>
</evidence>
<dbReference type="InterPro" id="IPR015421">
    <property type="entry name" value="PyrdxlP-dep_Trfase_major"/>
</dbReference>
<comment type="subunit">
    <text evidence="3">Homodimer.</text>
</comment>
<dbReference type="InterPro" id="IPR015422">
    <property type="entry name" value="PyrdxlP-dep_Trfase_small"/>
</dbReference>
<dbReference type="Pfam" id="PF00155">
    <property type="entry name" value="Aminotran_1_2"/>
    <property type="match status" value="1"/>
</dbReference>
<evidence type="ECO:0000256" key="5">
    <source>
        <dbReference type="ARBA" id="ARBA00022679"/>
    </source>
</evidence>
<dbReference type="Proteomes" id="UP000046395">
    <property type="component" value="Unassembled WGS sequence"/>
</dbReference>
<evidence type="ECO:0000313" key="9">
    <source>
        <dbReference type="Proteomes" id="UP000046395"/>
    </source>
</evidence>
<dbReference type="WBParaSite" id="TMUE_3000013646.2">
    <property type="protein sequence ID" value="TMUE_3000013646.2"/>
    <property type="gene ID" value="WBGene00288292"/>
</dbReference>
<dbReference type="Gene3D" id="3.40.640.10">
    <property type="entry name" value="Type I PLP-dependent aspartate aminotransferase-like (Major domain)"/>
    <property type="match status" value="1"/>
</dbReference>
<comment type="cofactor">
    <cofactor evidence="1">
        <name>pyridoxal 5'-phosphate</name>
        <dbReference type="ChEBI" id="CHEBI:597326"/>
    </cofactor>
</comment>
<keyword evidence="6" id="KW-0663">Pyridoxal phosphate</keyword>
<keyword evidence="4" id="KW-0032">Aminotransferase</keyword>
<dbReference type="GO" id="GO:0070189">
    <property type="term" value="P:kynurenine metabolic process"/>
    <property type="evidence" value="ECO:0007669"/>
    <property type="project" value="UniProtKB-ARBA"/>
</dbReference>
<reference evidence="10" key="3">
    <citation type="submission" date="2019-12" db="UniProtKB">
        <authorList>
            <consortium name="WormBaseParasite"/>
        </authorList>
    </citation>
    <scope>IDENTIFICATION</scope>
</reference>
<evidence type="ECO:0000256" key="1">
    <source>
        <dbReference type="ARBA" id="ARBA00001933"/>
    </source>
</evidence>
<dbReference type="STRING" id="70415.A0A5S6R1W9"/>
<dbReference type="GO" id="GO:0016212">
    <property type="term" value="F:kynurenine-oxoglutarate transaminase activity"/>
    <property type="evidence" value="ECO:0007669"/>
    <property type="project" value="TreeGrafter"/>
</dbReference>
<comment type="similarity">
    <text evidence="2">Belongs to the class-I pyridoxal-phosphate-dependent aminotransferase family.</text>
</comment>
<dbReference type="AlphaFoldDB" id="A0A5S6R1W9"/>